<gene>
    <name evidence="2" type="ORF">POCTA_138.1.T0510274</name>
</gene>
<proteinExistence type="predicted"/>
<dbReference type="OMA" id="YEDSFRH"/>
<dbReference type="Proteomes" id="UP000683925">
    <property type="component" value="Unassembled WGS sequence"/>
</dbReference>
<evidence type="ECO:0000313" key="3">
    <source>
        <dbReference type="Proteomes" id="UP000683925"/>
    </source>
</evidence>
<accession>A0A8S1UTB4</accession>
<comment type="caution">
    <text evidence="2">The sequence shown here is derived from an EMBL/GenBank/DDBJ whole genome shotgun (WGS) entry which is preliminary data.</text>
</comment>
<dbReference type="OrthoDB" id="292287at2759"/>
<dbReference type="AlphaFoldDB" id="A0A8S1UTB4"/>
<organism evidence="2 3">
    <name type="scientific">Paramecium octaurelia</name>
    <dbReference type="NCBI Taxonomy" id="43137"/>
    <lineage>
        <taxon>Eukaryota</taxon>
        <taxon>Sar</taxon>
        <taxon>Alveolata</taxon>
        <taxon>Ciliophora</taxon>
        <taxon>Intramacronucleata</taxon>
        <taxon>Oligohymenophorea</taxon>
        <taxon>Peniculida</taxon>
        <taxon>Parameciidae</taxon>
        <taxon>Paramecium</taxon>
    </lineage>
</organism>
<protein>
    <submittedName>
        <fullName evidence="2">Uncharacterized protein</fullName>
    </submittedName>
</protein>
<reference evidence="2" key="1">
    <citation type="submission" date="2021-01" db="EMBL/GenBank/DDBJ databases">
        <authorList>
            <consortium name="Genoscope - CEA"/>
            <person name="William W."/>
        </authorList>
    </citation>
    <scope>NUCLEOTIDE SEQUENCE</scope>
</reference>
<feature type="compositionally biased region" description="Polar residues" evidence="1">
    <location>
        <begin position="269"/>
        <end position="280"/>
    </location>
</feature>
<evidence type="ECO:0000313" key="2">
    <source>
        <dbReference type="EMBL" id="CAD8168360.1"/>
    </source>
</evidence>
<evidence type="ECO:0000256" key="1">
    <source>
        <dbReference type="SAM" id="MobiDB-lite"/>
    </source>
</evidence>
<dbReference type="EMBL" id="CAJJDP010000051">
    <property type="protein sequence ID" value="CAD8168360.1"/>
    <property type="molecule type" value="Genomic_DNA"/>
</dbReference>
<feature type="region of interest" description="Disordered" evidence="1">
    <location>
        <begin position="245"/>
        <end position="280"/>
    </location>
</feature>
<keyword evidence="3" id="KW-1185">Reference proteome</keyword>
<feature type="region of interest" description="Disordered" evidence="1">
    <location>
        <begin position="96"/>
        <end position="128"/>
    </location>
</feature>
<name>A0A8S1UTB4_PAROT</name>
<feature type="compositionally biased region" description="Polar residues" evidence="1">
    <location>
        <begin position="96"/>
        <end position="120"/>
    </location>
</feature>
<sequence length="280" mass="32664">MKKFDNYDSFLKLTNRMSENSTPIGNIVQPKPHSHPTILNGLRNKNTQSYKTLCSPSRIFDYSDTPEIAQNQKNKYEASERKRQIEANTQRTINPSIEKCNSPQHSRIQSSTRYNVNQESTYKEPKRQVKACTQKSQDFNHRINLPISQMQVNDGNEEYGNSRTHKKSSSIQTFVNLQSSPIQNEFFSIYTDRTRGVQYEDSFRHLLTSYQKANSIKNEGKKKYPQSRLIYEQTKLAEQKVLKPHNKVFQQSENGQKVKQIKKGQGDQNLNQQKSNFKIY</sequence>